<accession>A0A518G2J9</accession>
<dbReference type="EMBL" id="CP036298">
    <property type="protein sequence ID" value="QDV22837.1"/>
    <property type="molecule type" value="Genomic_DNA"/>
</dbReference>
<gene>
    <name evidence="2" type="ORF">Q31a_11290</name>
</gene>
<dbReference type="AlphaFoldDB" id="A0A518G2J9"/>
<proteinExistence type="predicted"/>
<organism evidence="2 3">
    <name type="scientific">Aureliella helgolandensis</name>
    <dbReference type="NCBI Taxonomy" id="2527968"/>
    <lineage>
        <taxon>Bacteria</taxon>
        <taxon>Pseudomonadati</taxon>
        <taxon>Planctomycetota</taxon>
        <taxon>Planctomycetia</taxon>
        <taxon>Pirellulales</taxon>
        <taxon>Pirellulaceae</taxon>
        <taxon>Aureliella</taxon>
    </lineage>
</organism>
<evidence type="ECO:0000256" key="1">
    <source>
        <dbReference type="SAM" id="Phobius"/>
    </source>
</evidence>
<dbReference type="Proteomes" id="UP000318017">
    <property type="component" value="Chromosome"/>
</dbReference>
<evidence type="ECO:0000313" key="2">
    <source>
        <dbReference type="EMBL" id="QDV22837.1"/>
    </source>
</evidence>
<keyword evidence="1" id="KW-1133">Transmembrane helix</keyword>
<reference evidence="2 3" key="1">
    <citation type="submission" date="2019-02" db="EMBL/GenBank/DDBJ databases">
        <title>Deep-cultivation of Planctomycetes and their phenomic and genomic characterization uncovers novel biology.</title>
        <authorList>
            <person name="Wiegand S."/>
            <person name="Jogler M."/>
            <person name="Boedeker C."/>
            <person name="Pinto D."/>
            <person name="Vollmers J."/>
            <person name="Rivas-Marin E."/>
            <person name="Kohn T."/>
            <person name="Peeters S.H."/>
            <person name="Heuer A."/>
            <person name="Rast P."/>
            <person name="Oberbeckmann S."/>
            <person name="Bunk B."/>
            <person name="Jeske O."/>
            <person name="Meyerdierks A."/>
            <person name="Storesund J.E."/>
            <person name="Kallscheuer N."/>
            <person name="Luecker S."/>
            <person name="Lage O.M."/>
            <person name="Pohl T."/>
            <person name="Merkel B.J."/>
            <person name="Hornburger P."/>
            <person name="Mueller R.-W."/>
            <person name="Bruemmer F."/>
            <person name="Labrenz M."/>
            <person name="Spormann A.M."/>
            <person name="Op den Camp H."/>
            <person name="Overmann J."/>
            <person name="Amann R."/>
            <person name="Jetten M.S.M."/>
            <person name="Mascher T."/>
            <person name="Medema M.H."/>
            <person name="Devos D.P."/>
            <person name="Kaster A.-K."/>
            <person name="Ovreas L."/>
            <person name="Rohde M."/>
            <person name="Galperin M.Y."/>
            <person name="Jogler C."/>
        </authorList>
    </citation>
    <scope>NUCLEOTIDE SEQUENCE [LARGE SCALE GENOMIC DNA]</scope>
    <source>
        <strain evidence="2 3">Q31a</strain>
    </source>
</reference>
<keyword evidence="3" id="KW-1185">Reference proteome</keyword>
<sequence length="36" mass="4036">MSPCLMPVESISGLWELACFAGTILTTMFVWMLSLR</sequence>
<name>A0A518G2J9_9BACT</name>
<protein>
    <submittedName>
        <fullName evidence="2">Uncharacterized protein</fullName>
    </submittedName>
</protein>
<keyword evidence="1" id="KW-0812">Transmembrane</keyword>
<feature type="transmembrane region" description="Helical" evidence="1">
    <location>
        <begin position="12"/>
        <end position="33"/>
    </location>
</feature>
<keyword evidence="1" id="KW-0472">Membrane</keyword>
<evidence type="ECO:0000313" key="3">
    <source>
        <dbReference type="Proteomes" id="UP000318017"/>
    </source>
</evidence>
<dbReference type="KEGG" id="ahel:Q31a_11290"/>